<feature type="region of interest" description="Disordered" evidence="1">
    <location>
        <begin position="292"/>
        <end position="318"/>
    </location>
</feature>
<feature type="region of interest" description="Disordered" evidence="1">
    <location>
        <begin position="252"/>
        <end position="277"/>
    </location>
</feature>
<dbReference type="GO" id="GO:0000978">
    <property type="term" value="F:RNA polymerase II cis-regulatory region sequence-specific DNA binding"/>
    <property type="evidence" value="ECO:0007669"/>
    <property type="project" value="TreeGrafter"/>
</dbReference>
<gene>
    <name evidence="2" type="ORF">DL764_006932</name>
</gene>
<evidence type="ECO:0000313" key="3">
    <source>
        <dbReference type="Proteomes" id="UP000293360"/>
    </source>
</evidence>
<dbReference type="GO" id="GO:0005634">
    <property type="term" value="C:nucleus"/>
    <property type="evidence" value="ECO:0007669"/>
    <property type="project" value="TreeGrafter"/>
</dbReference>
<name>A0A4Q4T3S8_9PEZI</name>
<feature type="compositionally biased region" description="Polar residues" evidence="1">
    <location>
        <begin position="53"/>
        <end position="69"/>
    </location>
</feature>
<comment type="caution">
    <text evidence="2">The sequence shown here is derived from an EMBL/GenBank/DDBJ whole genome shotgun (WGS) entry which is preliminary data.</text>
</comment>
<dbReference type="SUPFAM" id="SSF47095">
    <property type="entry name" value="HMG-box"/>
    <property type="match status" value="1"/>
</dbReference>
<dbReference type="GO" id="GO:0030154">
    <property type="term" value="P:cell differentiation"/>
    <property type="evidence" value="ECO:0007669"/>
    <property type="project" value="TreeGrafter"/>
</dbReference>
<proteinExistence type="predicted"/>
<keyword evidence="3" id="KW-1185">Reference proteome</keyword>
<dbReference type="EMBL" id="QJNU01000441">
    <property type="protein sequence ID" value="RYO98976.1"/>
    <property type="molecule type" value="Genomic_DNA"/>
</dbReference>
<dbReference type="CDD" id="cd01389">
    <property type="entry name" value="HMG-box_ROX1-like"/>
    <property type="match status" value="1"/>
</dbReference>
<feature type="region of interest" description="Disordered" evidence="1">
    <location>
        <begin position="1"/>
        <end position="24"/>
    </location>
</feature>
<dbReference type="STRING" id="155417.A0A4Q4T3S8"/>
<dbReference type="InterPro" id="IPR050140">
    <property type="entry name" value="SRY-related_HMG-box_TF-like"/>
</dbReference>
<reference evidence="2 3" key="1">
    <citation type="submission" date="2018-06" db="EMBL/GenBank/DDBJ databases">
        <title>Complete Genomes of Monosporascus.</title>
        <authorList>
            <person name="Robinson A.J."/>
            <person name="Natvig D.O."/>
        </authorList>
    </citation>
    <scope>NUCLEOTIDE SEQUENCE [LARGE SCALE GENOMIC DNA]</scope>
    <source>
        <strain evidence="2 3">CBS 110550</strain>
    </source>
</reference>
<feature type="region of interest" description="Disordered" evidence="1">
    <location>
        <begin position="45"/>
        <end position="89"/>
    </location>
</feature>
<dbReference type="InterPro" id="IPR036910">
    <property type="entry name" value="HMG_box_dom_sf"/>
</dbReference>
<organism evidence="2 3">
    <name type="scientific">Monosporascus ibericus</name>
    <dbReference type="NCBI Taxonomy" id="155417"/>
    <lineage>
        <taxon>Eukaryota</taxon>
        <taxon>Fungi</taxon>
        <taxon>Dikarya</taxon>
        <taxon>Ascomycota</taxon>
        <taxon>Pezizomycotina</taxon>
        <taxon>Sordariomycetes</taxon>
        <taxon>Xylariomycetidae</taxon>
        <taxon>Xylariales</taxon>
        <taxon>Xylariales incertae sedis</taxon>
        <taxon>Monosporascus</taxon>
    </lineage>
</organism>
<sequence length="344" mass="37379">MDPFSSSPNAPAHRSGAAGQPPVTHVAQLNSKEAMTAWNHLKLQKAEKAAVHNISSSVPSYADSATATDTVGKRGSKTKPPASGIRRPQNSWIIYRTARQAEITKAEGPMPNSAMFKSGRLTPSKKRRWEDLAWQEKLEHKRKNPYYKYQPRRPGEIKKRNTKKVAGVSNIPSPAISTVSLTVAGTSATPGTEDIMVGLSIADADEMSPGELLAHYTIYNNLTPVVGCHVTEVPEGQEWVNETLINYSHNSEAVSGEAHKPERSPYATSTDDTVGNSEETFDFGALARGGDGLAILQDPQPKAPEPSQEGGSDYHSLFGDPVPDYNMVANDWLGIMNKESFRTP</sequence>
<protein>
    <recommendedName>
        <fullName evidence="4">HMG box domain-containing protein</fullName>
    </recommendedName>
</protein>
<dbReference type="AlphaFoldDB" id="A0A4Q4T3S8"/>
<evidence type="ECO:0000256" key="1">
    <source>
        <dbReference type="SAM" id="MobiDB-lite"/>
    </source>
</evidence>
<dbReference type="OrthoDB" id="6247875at2759"/>
<dbReference type="GO" id="GO:0001228">
    <property type="term" value="F:DNA-binding transcription activator activity, RNA polymerase II-specific"/>
    <property type="evidence" value="ECO:0007669"/>
    <property type="project" value="TreeGrafter"/>
</dbReference>
<evidence type="ECO:0008006" key="4">
    <source>
        <dbReference type="Google" id="ProtNLM"/>
    </source>
</evidence>
<dbReference type="PANTHER" id="PTHR10270">
    <property type="entry name" value="SOX TRANSCRIPTION FACTOR"/>
    <property type="match status" value="1"/>
</dbReference>
<feature type="compositionally biased region" description="Polar residues" evidence="1">
    <location>
        <begin position="266"/>
        <end position="277"/>
    </location>
</feature>
<dbReference type="Proteomes" id="UP000293360">
    <property type="component" value="Unassembled WGS sequence"/>
</dbReference>
<accession>A0A4Q4T3S8</accession>
<evidence type="ECO:0000313" key="2">
    <source>
        <dbReference type="EMBL" id="RYO98976.1"/>
    </source>
</evidence>
<dbReference type="PANTHER" id="PTHR10270:SF161">
    <property type="entry name" value="SEX-DETERMINING REGION Y PROTEIN"/>
    <property type="match status" value="1"/>
</dbReference>
<dbReference type="Gene3D" id="1.10.30.10">
    <property type="entry name" value="High mobility group box domain"/>
    <property type="match status" value="1"/>
</dbReference>